<dbReference type="Proteomes" id="UP000305539">
    <property type="component" value="Unassembled WGS sequence"/>
</dbReference>
<keyword evidence="1" id="KW-0812">Transmembrane</keyword>
<evidence type="ECO:0000313" key="2">
    <source>
        <dbReference type="EMBL" id="TKC87712.1"/>
    </source>
</evidence>
<dbReference type="AlphaFoldDB" id="A0A4U1I3D9"/>
<accession>A0A4U1I3D9</accession>
<dbReference type="EMBL" id="SWJE01000008">
    <property type="protein sequence ID" value="TKC87712.1"/>
    <property type="molecule type" value="Genomic_DNA"/>
</dbReference>
<sequence>MAVAVHKTSESRRLADHASIQKATATDGKRLTAISLAATAALAVTTFAFTRARMAMPEGQLTTNPIISCDPTVISGVSLQSPFSFSVLAATRRE</sequence>
<keyword evidence="1" id="KW-1133">Transmembrane helix</keyword>
<feature type="transmembrane region" description="Helical" evidence="1">
    <location>
        <begin position="31"/>
        <end position="50"/>
    </location>
</feature>
<dbReference type="RefSeq" id="WP_136895975.1">
    <property type="nucleotide sequence ID" value="NZ_SWJE01000008.1"/>
</dbReference>
<organism evidence="2 3">
    <name type="scientific">Trinickia terrae</name>
    <dbReference type="NCBI Taxonomy" id="2571161"/>
    <lineage>
        <taxon>Bacteria</taxon>
        <taxon>Pseudomonadati</taxon>
        <taxon>Pseudomonadota</taxon>
        <taxon>Betaproteobacteria</taxon>
        <taxon>Burkholderiales</taxon>
        <taxon>Burkholderiaceae</taxon>
        <taxon>Trinickia</taxon>
    </lineage>
</organism>
<proteinExistence type="predicted"/>
<protein>
    <submittedName>
        <fullName evidence="2">Uncharacterized protein</fullName>
    </submittedName>
</protein>
<keyword evidence="3" id="KW-1185">Reference proteome</keyword>
<keyword evidence="1" id="KW-0472">Membrane</keyword>
<evidence type="ECO:0000313" key="3">
    <source>
        <dbReference type="Proteomes" id="UP000305539"/>
    </source>
</evidence>
<comment type="caution">
    <text evidence="2">The sequence shown here is derived from an EMBL/GenBank/DDBJ whole genome shotgun (WGS) entry which is preliminary data.</text>
</comment>
<reference evidence="2 3" key="1">
    <citation type="submission" date="2019-04" db="EMBL/GenBank/DDBJ databases">
        <title>Trinickia sp. 7GSK02, isolated from subtropical forest soil.</title>
        <authorList>
            <person name="Gao Z.-H."/>
            <person name="Qiu L.-H."/>
        </authorList>
    </citation>
    <scope>NUCLEOTIDE SEQUENCE [LARGE SCALE GENOMIC DNA]</scope>
    <source>
        <strain evidence="2 3">7GSK02</strain>
    </source>
</reference>
<gene>
    <name evidence="2" type="ORF">FAZ69_15590</name>
</gene>
<evidence type="ECO:0000256" key="1">
    <source>
        <dbReference type="SAM" id="Phobius"/>
    </source>
</evidence>
<name>A0A4U1I3D9_9BURK</name>